<organism evidence="2 3">
    <name type="scientific">Galendromus occidentalis</name>
    <name type="common">western predatory mite</name>
    <dbReference type="NCBI Taxonomy" id="34638"/>
    <lineage>
        <taxon>Eukaryota</taxon>
        <taxon>Metazoa</taxon>
        <taxon>Ecdysozoa</taxon>
        <taxon>Arthropoda</taxon>
        <taxon>Chelicerata</taxon>
        <taxon>Arachnida</taxon>
        <taxon>Acari</taxon>
        <taxon>Parasitiformes</taxon>
        <taxon>Mesostigmata</taxon>
        <taxon>Gamasina</taxon>
        <taxon>Phytoseioidea</taxon>
        <taxon>Phytoseiidae</taxon>
        <taxon>Typhlodrominae</taxon>
        <taxon>Galendromus</taxon>
    </lineage>
</organism>
<evidence type="ECO:0000256" key="1">
    <source>
        <dbReference type="SAM" id="MobiDB-lite"/>
    </source>
</evidence>
<feature type="region of interest" description="Disordered" evidence="1">
    <location>
        <begin position="34"/>
        <end position="57"/>
    </location>
</feature>
<protein>
    <submittedName>
        <fullName evidence="3">Uncharacterized protein LOC100908153</fullName>
    </submittedName>
</protein>
<name>A0AAJ6VVP1_9ACAR</name>
<evidence type="ECO:0000313" key="3">
    <source>
        <dbReference type="RefSeq" id="XP_003739236.1"/>
    </source>
</evidence>
<sequence>MRQARKLNEELREQRKREGLDRFIDSRFARRDSIGRSTKLRSQSRKDVTSTSPQRARGKTGFSWKFDYDLTLIKNIMPKGSAGKVKALVDLFNSRTSDRERTGVKEIVLKRSRSHVSITSPRLTSTTNEDLSPRIDREPNRIRKVCFSSTDLFRYERETDSSTEESGGSSYEDSEGTDDGGPPQANPSCQPGLAIPDIKSLISRFEVDPAAGGSYQTSAIARAVFLI</sequence>
<dbReference type="AlphaFoldDB" id="A0AAJ6VVP1"/>
<dbReference type="KEGG" id="goe:100908153"/>
<dbReference type="Proteomes" id="UP000694867">
    <property type="component" value="Unplaced"/>
</dbReference>
<evidence type="ECO:0000313" key="2">
    <source>
        <dbReference type="Proteomes" id="UP000694867"/>
    </source>
</evidence>
<accession>A0AAJ6VVP1</accession>
<keyword evidence="2" id="KW-1185">Reference proteome</keyword>
<dbReference type="GeneID" id="100908153"/>
<reference evidence="3" key="1">
    <citation type="submission" date="2025-08" db="UniProtKB">
        <authorList>
            <consortium name="RefSeq"/>
        </authorList>
    </citation>
    <scope>IDENTIFICATION</scope>
</reference>
<feature type="region of interest" description="Disordered" evidence="1">
    <location>
        <begin position="156"/>
        <end position="194"/>
    </location>
</feature>
<dbReference type="RefSeq" id="XP_003739236.1">
    <property type="nucleotide sequence ID" value="XM_003739188.1"/>
</dbReference>
<gene>
    <name evidence="3" type="primary">LOC100908153</name>
</gene>
<proteinExistence type="predicted"/>